<dbReference type="GO" id="GO:0016987">
    <property type="term" value="F:sigma factor activity"/>
    <property type="evidence" value="ECO:0007669"/>
    <property type="project" value="UniProtKB-KW"/>
</dbReference>
<keyword evidence="9" id="KW-1185">Reference proteome</keyword>
<evidence type="ECO:0000259" key="6">
    <source>
        <dbReference type="Pfam" id="PF04542"/>
    </source>
</evidence>
<dbReference type="InterPro" id="IPR014284">
    <property type="entry name" value="RNA_pol_sigma-70_dom"/>
</dbReference>
<dbReference type="RefSeq" id="WP_091674720.1">
    <property type="nucleotide sequence ID" value="NZ_FOKG01000012.1"/>
</dbReference>
<evidence type="ECO:0000313" key="9">
    <source>
        <dbReference type="Proteomes" id="UP000243799"/>
    </source>
</evidence>
<dbReference type="PANTHER" id="PTHR43133:SF8">
    <property type="entry name" value="RNA POLYMERASE SIGMA FACTOR HI_1459-RELATED"/>
    <property type="match status" value="1"/>
</dbReference>
<evidence type="ECO:0000256" key="1">
    <source>
        <dbReference type="ARBA" id="ARBA00010641"/>
    </source>
</evidence>
<name>A0A1I1B675_9PSEU</name>
<keyword evidence="5" id="KW-0804">Transcription</keyword>
<dbReference type="CDD" id="cd06171">
    <property type="entry name" value="Sigma70_r4"/>
    <property type="match status" value="1"/>
</dbReference>
<dbReference type="AlphaFoldDB" id="A0A1I1B675"/>
<feature type="domain" description="RNA polymerase sigma-70 region 2" evidence="6">
    <location>
        <begin position="27"/>
        <end position="93"/>
    </location>
</feature>
<dbReference type="SUPFAM" id="SSF88946">
    <property type="entry name" value="Sigma2 domain of RNA polymerase sigma factors"/>
    <property type="match status" value="1"/>
</dbReference>
<dbReference type="InterPro" id="IPR039425">
    <property type="entry name" value="RNA_pol_sigma-70-like"/>
</dbReference>
<dbReference type="EMBL" id="FOKG01000012">
    <property type="protein sequence ID" value="SFB45136.1"/>
    <property type="molecule type" value="Genomic_DNA"/>
</dbReference>
<dbReference type="NCBIfam" id="TIGR02937">
    <property type="entry name" value="sigma70-ECF"/>
    <property type="match status" value="1"/>
</dbReference>
<dbReference type="STRING" id="490629.SAMN05216266_1125"/>
<evidence type="ECO:0000256" key="4">
    <source>
        <dbReference type="ARBA" id="ARBA00023125"/>
    </source>
</evidence>
<evidence type="ECO:0000256" key="5">
    <source>
        <dbReference type="ARBA" id="ARBA00023163"/>
    </source>
</evidence>
<dbReference type="Pfam" id="PF08281">
    <property type="entry name" value="Sigma70_r4_2"/>
    <property type="match status" value="1"/>
</dbReference>
<dbReference type="InterPro" id="IPR013325">
    <property type="entry name" value="RNA_pol_sigma_r2"/>
</dbReference>
<evidence type="ECO:0000256" key="3">
    <source>
        <dbReference type="ARBA" id="ARBA00023082"/>
    </source>
</evidence>
<dbReference type="SUPFAM" id="SSF88659">
    <property type="entry name" value="Sigma3 and sigma4 domains of RNA polymerase sigma factors"/>
    <property type="match status" value="1"/>
</dbReference>
<dbReference type="InterPro" id="IPR036388">
    <property type="entry name" value="WH-like_DNA-bd_sf"/>
</dbReference>
<keyword evidence="4" id="KW-0238">DNA-binding</keyword>
<sequence length="199" mass="21677">MSTEPTVSDAVLAGRAAGGDHAAFDRLVRRHTPRMYRVALRVTGTAAEAEDVVQDAWISAWRAMAGFRNESAVSTWLYRVVTNTALGHVRRRRPTVSLDAALSGLSDDGGGARSFLESGVLADTRGSPEGLLVRAEQVDAVLRAIAELDMPQRVPLVLRELEGLSYEEVAEVLDVSVPALRSRLHRARVALLAKLRELR</sequence>
<feature type="domain" description="RNA polymerase sigma factor 70 region 4 type 2" evidence="7">
    <location>
        <begin position="140"/>
        <end position="191"/>
    </location>
</feature>
<dbReference type="InterPro" id="IPR007627">
    <property type="entry name" value="RNA_pol_sigma70_r2"/>
</dbReference>
<comment type="similarity">
    <text evidence="1">Belongs to the sigma-70 factor family. ECF subfamily.</text>
</comment>
<dbReference type="PANTHER" id="PTHR43133">
    <property type="entry name" value="RNA POLYMERASE ECF-TYPE SIGMA FACTO"/>
    <property type="match status" value="1"/>
</dbReference>
<keyword evidence="3" id="KW-0731">Sigma factor</keyword>
<dbReference type="Gene3D" id="1.10.10.10">
    <property type="entry name" value="Winged helix-like DNA-binding domain superfamily/Winged helix DNA-binding domain"/>
    <property type="match status" value="1"/>
</dbReference>
<dbReference type="OrthoDB" id="5244716at2"/>
<dbReference type="GO" id="GO:0003677">
    <property type="term" value="F:DNA binding"/>
    <property type="evidence" value="ECO:0007669"/>
    <property type="project" value="UniProtKB-KW"/>
</dbReference>
<organism evidence="8 9">
    <name type="scientific">Amycolatopsis marina</name>
    <dbReference type="NCBI Taxonomy" id="490629"/>
    <lineage>
        <taxon>Bacteria</taxon>
        <taxon>Bacillati</taxon>
        <taxon>Actinomycetota</taxon>
        <taxon>Actinomycetes</taxon>
        <taxon>Pseudonocardiales</taxon>
        <taxon>Pseudonocardiaceae</taxon>
        <taxon>Amycolatopsis</taxon>
    </lineage>
</organism>
<dbReference type="GO" id="GO:0006352">
    <property type="term" value="P:DNA-templated transcription initiation"/>
    <property type="evidence" value="ECO:0007669"/>
    <property type="project" value="InterPro"/>
</dbReference>
<proteinExistence type="inferred from homology"/>
<evidence type="ECO:0000256" key="2">
    <source>
        <dbReference type="ARBA" id="ARBA00023015"/>
    </source>
</evidence>
<dbReference type="InterPro" id="IPR013324">
    <property type="entry name" value="RNA_pol_sigma_r3/r4-like"/>
</dbReference>
<evidence type="ECO:0000259" key="7">
    <source>
        <dbReference type="Pfam" id="PF08281"/>
    </source>
</evidence>
<protein>
    <submittedName>
        <fullName evidence="8">RNA polymerase, sigma-24 subunit, RpoE</fullName>
    </submittedName>
</protein>
<dbReference type="Pfam" id="PF04542">
    <property type="entry name" value="Sigma70_r2"/>
    <property type="match status" value="1"/>
</dbReference>
<dbReference type="InterPro" id="IPR013249">
    <property type="entry name" value="RNA_pol_sigma70_r4_t2"/>
</dbReference>
<reference evidence="9" key="1">
    <citation type="submission" date="2016-10" db="EMBL/GenBank/DDBJ databases">
        <authorList>
            <person name="Varghese N."/>
            <person name="Submissions S."/>
        </authorList>
    </citation>
    <scope>NUCLEOTIDE SEQUENCE [LARGE SCALE GENOMIC DNA]</scope>
    <source>
        <strain evidence="9">CGMCC 4.3568</strain>
    </source>
</reference>
<gene>
    <name evidence="8" type="ORF">SAMN05216266_1125</name>
</gene>
<accession>A0A1I1B675</accession>
<dbReference type="Gene3D" id="1.10.1740.10">
    <property type="match status" value="1"/>
</dbReference>
<dbReference type="Proteomes" id="UP000243799">
    <property type="component" value="Unassembled WGS sequence"/>
</dbReference>
<keyword evidence="2" id="KW-0805">Transcription regulation</keyword>
<evidence type="ECO:0000313" key="8">
    <source>
        <dbReference type="EMBL" id="SFB45136.1"/>
    </source>
</evidence>